<comment type="subcellular location">
    <subcellularLocation>
        <location evidence="1">Membrane</location>
        <topology evidence="1">Multi-pass membrane protein</topology>
    </subcellularLocation>
</comment>
<gene>
    <name evidence="14" type="primary">CMLKR1</name>
    <name evidence="14" type="ORF">AOXY_G27621</name>
</gene>
<keyword evidence="7" id="KW-1015">Disulfide bond</keyword>
<evidence type="ECO:0000256" key="8">
    <source>
        <dbReference type="ARBA" id="ARBA00023170"/>
    </source>
</evidence>
<keyword evidence="6 12" id="KW-0472">Membrane</keyword>
<dbReference type="GO" id="GO:0004930">
    <property type="term" value="F:G protein-coupled receptor activity"/>
    <property type="evidence" value="ECO:0007669"/>
    <property type="project" value="UniProtKB-KW"/>
</dbReference>
<feature type="transmembrane region" description="Helical" evidence="12">
    <location>
        <begin position="63"/>
        <end position="92"/>
    </location>
</feature>
<dbReference type="PANTHER" id="PTHR24225">
    <property type="entry name" value="CHEMOTACTIC RECEPTOR"/>
    <property type="match status" value="1"/>
</dbReference>
<dbReference type="SUPFAM" id="SSF81321">
    <property type="entry name" value="Family A G protein-coupled receptor-like"/>
    <property type="match status" value="1"/>
</dbReference>
<dbReference type="PANTHER" id="PTHR24225:SF68">
    <property type="entry name" value="C3A ANAPHYLATOXIN CHEMOTACTIC RECEPTOR-LIKE-RELATED"/>
    <property type="match status" value="1"/>
</dbReference>
<evidence type="ECO:0000256" key="9">
    <source>
        <dbReference type="ARBA" id="ARBA00023224"/>
    </source>
</evidence>
<feature type="domain" description="G-protein coupled receptors family 1 profile" evidence="13">
    <location>
        <begin position="44"/>
        <end position="294"/>
    </location>
</feature>
<keyword evidence="3 11" id="KW-0812">Transmembrane</keyword>
<comment type="similarity">
    <text evidence="11">Belongs to the G-protein coupled receptor 1 family.</text>
</comment>
<comment type="caution">
    <text evidence="14">The sequence shown here is derived from an EMBL/GenBank/DDBJ whole genome shotgun (WGS) entry which is preliminary data.</text>
</comment>
<reference evidence="14" key="1">
    <citation type="submission" date="2022-02" db="EMBL/GenBank/DDBJ databases">
        <title>Atlantic sturgeon de novo genome assembly.</title>
        <authorList>
            <person name="Stock M."/>
            <person name="Klopp C."/>
            <person name="Guiguen Y."/>
            <person name="Cabau C."/>
            <person name="Parinello H."/>
            <person name="Santidrian Yebra-Pimentel E."/>
            <person name="Kuhl H."/>
            <person name="Dirks R.P."/>
            <person name="Guessner J."/>
            <person name="Wuertz S."/>
            <person name="Du K."/>
            <person name="Schartl M."/>
        </authorList>
    </citation>
    <scope>NUCLEOTIDE SEQUENCE</scope>
    <source>
        <strain evidence="14">STURGEONOMICS-FGT-2020</strain>
        <tissue evidence="14">Whole blood</tissue>
    </source>
</reference>
<keyword evidence="8 11" id="KW-0675">Receptor</keyword>
<evidence type="ECO:0000256" key="1">
    <source>
        <dbReference type="ARBA" id="ARBA00004141"/>
    </source>
</evidence>
<keyword evidence="9 11" id="KW-0807">Transducer</keyword>
<keyword evidence="5 11" id="KW-0297">G-protein coupled receptor</keyword>
<dbReference type="PRINTS" id="PR00237">
    <property type="entry name" value="GPCRRHODOPSN"/>
</dbReference>
<dbReference type="EMBL" id="JAGXEW010000032">
    <property type="protein sequence ID" value="KAK1155213.1"/>
    <property type="molecule type" value="Genomic_DNA"/>
</dbReference>
<evidence type="ECO:0000313" key="15">
    <source>
        <dbReference type="Proteomes" id="UP001230051"/>
    </source>
</evidence>
<proteinExistence type="inferred from homology"/>
<evidence type="ECO:0000313" key="14">
    <source>
        <dbReference type="EMBL" id="KAK1155213.1"/>
    </source>
</evidence>
<dbReference type="GO" id="GO:0007204">
    <property type="term" value="P:positive regulation of cytosolic calcium ion concentration"/>
    <property type="evidence" value="ECO:0007669"/>
    <property type="project" value="TreeGrafter"/>
</dbReference>
<feature type="transmembrane region" description="Helical" evidence="12">
    <location>
        <begin position="274"/>
        <end position="297"/>
    </location>
</feature>
<feature type="transmembrane region" description="Helical" evidence="12">
    <location>
        <begin position="200"/>
        <end position="222"/>
    </location>
</feature>
<dbReference type="Pfam" id="PF00001">
    <property type="entry name" value="7tm_1"/>
    <property type="match status" value="1"/>
</dbReference>
<keyword evidence="4 12" id="KW-1133">Transmembrane helix</keyword>
<evidence type="ECO:0000256" key="4">
    <source>
        <dbReference type="ARBA" id="ARBA00022989"/>
    </source>
</evidence>
<dbReference type="InterPro" id="IPR000276">
    <property type="entry name" value="GPCR_Rhodpsn"/>
</dbReference>
<accession>A0AAD8CPD4</accession>
<organism evidence="14 15">
    <name type="scientific">Acipenser oxyrinchus oxyrinchus</name>
    <dbReference type="NCBI Taxonomy" id="40147"/>
    <lineage>
        <taxon>Eukaryota</taxon>
        <taxon>Metazoa</taxon>
        <taxon>Chordata</taxon>
        <taxon>Craniata</taxon>
        <taxon>Vertebrata</taxon>
        <taxon>Euteleostomi</taxon>
        <taxon>Actinopterygii</taxon>
        <taxon>Chondrostei</taxon>
        <taxon>Acipenseriformes</taxon>
        <taxon>Acipenseridae</taxon>
        <taxon>Acipenser</taxon>
    </lineage>
</organism>
<name>A0AAD8CPD4_ACIOX</name>
<dbReference type="PROSITE" id="PS50262">
    <property type="entry name" value="G_PROTEIN_RECEP_F1_2"/>
    <property type="match status" value="1"/>
</dbReference>
<dbReference type="PROSITE" id="PS00237">
    <property type="entry name" value="G_PROTEIN_RECEP_F1_1"/>
    <property type="match status" value="1"/>
</dbReference>
<evidence type="ECO:0000256" key="7">
    <source>
        <dbReference type="ARBA" id="ARBA00023157"/>
    </source>
</evidence>
<protein>
    <submittedName>
        <fullName evidence="14">Chemokine-like receptor 1</fullName>
    </submittedName>
</protein>
<evidence type="ECO:0000256" key="6">
    <source>
        <dbReference type="ARBA" id="ARBA00023136"/>
    </source>
</evidence>
<dbReference type="FunFam" id="1.20.1070.10:FF:000034">
    <property type="entry name" value="G-protein coupled receptor 1"/>
    <property type="match status" value="1"/>
</dbReference>
<dbReference type="InterPro" id="IPR017452">
    <property type="entry name" value="GPCR_Rhodpsn_7TM"/>
</dbReference>
<dbReference type="PRINTS" id="PR00526">
    <property type="entry name" value="FMETLEUPHER"/>
</dbReference>
<evidence type="ECO:0000256" key="10">
    <source>
        <dbReference type="ARBA" id="ARBA00025736"/>
    </source>
</evidence>
<dbReference type="GO" id="GO:0006935">
    <property type="term" value="P:chemotaxis"/>
    <property type="evidence" value="ECO:0007669"/>
    <property type="project" value="UniProtKB-KW"/>
</dbReference>
<evidence type="ECO:0000256" key="11">
    <source>
        <dbReference type="RuleBase" id="RU000688"/>
    </source>
</evidence>
<evidence type="ECO:0000256" key="2">
    <source>
        <dbReference type="ARBA" id="ARBA00022500"/>
    </source>
</evidence>
<evidence type="ECO:0000256" key="5">
    <source>
        <dbReference type="ARBA" id="ARBA00023040"/>
    </source>
</evidence>
<keyword evidence="2" id="KW-0145">Chemotaxis</keyword>
<feature type="transmembrane region" description="Helical" evidence="12">
    <location>
        <begin position="104"/>
        <end position="122"/>
    </location>
</feature>
<comment type="similarity">
    <text evidence="10">Belongs to the chemokine-like receptor (CMKLR) family.</text>
</comment>
<dbReference type="CDD" id="cd14974">
    <property type="entry name" value="7tmA_Anaphylatoxin_R-like"/>
    <property type="match status" value="1"/>
</dbReference>
<dbReference type="Gene3D" id="1.20.1070.10">
    <property type="entry name" value="Rhodopsin 7-helix transmembrane proteins"/>
    <property type="match status" value="1"/>
</dbReference>
<dbReference type="Proteomes" id="UP001230051">
    <property type="component" value="Unassembled WGS sequence"/>
</dbReference>
<dbReference type="GO" id="GO:0007200">
    <property type="term" value="P:phospholipase C-activating G protein-coupled receptor signaling pathway"/>
    <property type="evidence" value="ECO:0007669"/>
    <property type="project" value="TreeGrafter"/>
</dbReference>
<evidence type="ECO:0000256" key="3">
    <source>
        <dbReference type="ARBA" id="ARBA00022692"/>
    </source>
</evidence>
<sequence length="352" mass="40462">MEMETDNQTEYYYGDEYEEEIDLESLHILSIVLYSIAYILGTSGNGLVIWITGFKMKTSVNTIWFLNLAMADFIFTFFLPLSIAYTAMGFVWSFGWFLCKLNSFILVLTMYSSVFILTAISIDRCLSVLAAVWAQNHRTPKKAWFTCLILWALAGVFSSPYLKYRDVIKVNETMQRCSYSFGNDTDLHAFRHKALTITRFLFSFLLPIIVIISCYTAIGYRYSTIHRKRSFKPFKVIVAVIVTFFICWIPFHIFQILELKVTGDNPSLYKVVVVGMPVATSIAFFNSCLNPILYVCMCQDFKEKLKKSFLKVFEGAFTEETTLYHLSSRRSTVQMESLVGGQKIEGTNPEPK</sequence>
<keyword evidence="15" id="KW-1185">Reference proteome</keyword>
<dbReference type="AlphaFoldDB" id="A0AAD8CPD4"/>
<feature type="transmembrane region" description="Helical" evidence="12">
    <location>
        <begin position="26"/>
        <end position="51"/>
    </location>
</feature>
<feature type="transmembrane region" description="Helical" evidence="12">
    <location>
        <begin position="234"/>
        <end position="254"/>
    </location>
</feature>
<feature type="transmembrane region" description="Helical" evidence="12">
    <location>
        <begin position="143"/>
        <end position="162"/>
    </location>
</feature>
<dbReference type="GO" id="GO:0006954">
    <property type="term" value="P:inflammatory response"/>
    <property type="evidence" value="ECO:0007669"/>
    <property type="project" value="TreeGrafter"/>
</dbReference>
<evidence type="ECO:0000256" key="12">
    <source>
        <dbReference type="SAM" id="Phobius"/>
    </source>
</evidence>
<dbReference type="GO" id="GO:0005886">
    <property type="term" value="C:plasma membrane"/>
    <property type="evidence" value="ECO:0007669"/>
    <property type="project" value="TreeGrafter"/>
</dbReference>
<dbReference type="InterPro" id="IPR000826">
    <property type="entry name" value="Formyl_rcpt-rel"/>
</dbReference>
<dbReference type="GO" id="GO:0004875">
    <property type="term" value="F:complement receptor activity"/>
    <property type="evidence" value="ECO:0007669"/>
    <property type="project" value="TreeGrafter"/>
</dbReference>
<evidence type="ECO:0000259" key="13">
    <source>
        <dbReference type="PROSITE" id="PS50262"/>
    </source>
</evidence>